<dbReference type="FunFam" id="3.40.50.970:FF:000014">
    <property type="entry name" value="2-oxoglutarate dehydrogenase E1 component"/>
    <property type="match status" value="1"/>
</dbReference>
<dbReference type="Gene3D" id="3.40.50.970">
    <property type="match status" value="1"/>
</dbReference>
<dbReference type="GO" id="GO:0045252">
    <property type="term" value="C:oxoglutarate dehydrogenase complex"/>
    <property type="evidence" value="ECO:0007669"/>
    <property type="project" value="TreeGrafter"/>
</dbReference>
<proteinExistence type="inferred from homology"/>
<keyword evidence="9" id="KW-1185">Reference proteome</keyword>
<dbReference type="GO" id="GO:0004591">
    <property type="term" value="F:oxoglutarate dehydrogenase (succinyl-transferring) activity"/>
    <property type="evidence" value="ECO:0007669"/>
    <property type="project" value="UniProtKB-EC"/>
</dbReference>
<dbReference type="GO" id="GO:0006099">
    <property type="term" value="P:tricarboxylic acid cycle"/>
    <property type="evidence" value="ECO:0007669"/>
    <property type="project" value="TreeGrafter"/>
</dbReference>
<evidence type="ECO:0000256" key="2">
    <source>
        <dbReference type="ARBA" id="ARBA00003906"/>
    </source>
</evidence>
<dbReference type="InterPro" id="IPR042179">
    <property type="entry name" value="KGD_C_sf"/>
</dbReference>
<dbReference type="InterPro" id="IPR011603">
    <property type="entry name" value="2oxoglutarate_DH_E1"/>
</dbReference>
<dbReference type="NCBIfam" id="NF008907">
    <property type="entry name" value="PRK12270.1"/>
    <property type="match status" value="1"/>
</dbReference>
<feature type="domain" description="Transketolase-like pyrimidine-binding" evidence="7">
    <location>
        <begin position="613"/>
        <end position="811"/>
    </location>
</feature>
<dbReference type="EC" id="1.2.4.2" evidence="4"/>
<dbReference type="GO" id="GO:0005829">
    <property type="term" value="C:cytosol"/>
    <property type="evidence" value="ECO:0007669"/>
    <property type="project" value="TreeGrafter"/>
</dbReference>
<dbReference type="AlphaFoldDB" id="A0A7G9SNS3"/>
<comment type="function">
    <text evidence="2">E1 component of the 2-oxoglutarate dehydrogenase (OGDH) complex which catalyzes the decarboxylation of 2-oxoglutarate, the first step in the conversion of 2-oxoglutarate to succinyl-CoA and CO(2).</text>
</comment>
<dbReference type="NCBIfam" id="TIGR00239">
    <property type="entry name" value="2oxo_dh_E1"/>
    <property type="match status" value="1"/>
</dbReference>
<dbReference type="InterPro" id="IPR005475">
    <property type="entry name" value="Transketolase-like_Pyr-bd"/>
</dbReference>
<dbReference type="PIRSF" id="PIRSF000157">
    <property type="entry name" value="Oxoglu_dh_E1"/>
    <property type="match status" value="1"/>
</dbReference>
<protein>
    <recommendedName>
        <fullName evidence="4">oxoglutarate dehydrogenase (succinyl-transferring)</fullName>
        <ecNumber evidence="4">1.2.4.2</ecNumber>
    </recommendedName>
</protein>
<dbReference type="InterPro" id="IPR001017">
    <property type="entry name" value="DH_E1"/>
</dbReference>
<evidence type="ECO:0000256" key="4">
    <source>
        <dbReference type="ARBA" id="ARBA00012280"/>
    </source>
</evidence>
<keyword evidence="6" id="KW-0786">Thiamine pyrophosphate</keyword>
<dbReference type="Proteomes" id="UP000515804">
    <property type="component" value="Chromosome"/>
</dbReference>
<evidence type="ECO:0000259" key="7">
    <source>
        <dbReference type="SMART" id="SM00861"/>
    </source>
</evidence>
<evidence type="ECO:0000256" key="6">
    <source>
        <dbReference type="ARBA" id="ARBA00023052"/>
    </source>
</evidence>
<dbReference type="Pfam" id="PF16870">
    <property type="entry name" value="OxoGdeHyase_C"/>
    <property type="match status" value="1"/>
</dbReference>
<dbReference type="NCBIfam" id="NF006914">
    <property type="entry name" value="PRK09404.1"/>
    <property type="match status" value="1"/>
</dbReference>
<dbReference type="InterPro" id="IPR032106">
    <property type="entry name" value="2-oxogl_dehyd_N"/>
</dbReference>
<dbReference type="InterPro" id="IPR029061">
    <property type="entry name" value="THDP-binding"/>
</dbReference>
<dbReference type="PANTHER" id="PTHR23152:SF4">
    <property type="entry name" value="2-OXOADIPATE DEHYDROGENASE COMPLEX COMPONENT E1"/>
    <property type="match status" value="1"/>
</dbReference>
<comment type="similarity">
    <text evidence="3">Belongs to the alpha-ketoglutarate dehydrogenase family.</text>
</comment>
<reference evidence="8 9" key="1">
    <citation type="submission" date="2020-08" db="EMBL/GenBank/DDBJ databases">
        <title>Genome sequence of Thermomonas carbonis KCTC 42013T.</title>
        <authorList>
            <person name="Hyun D.-W."/>
            <person name="Bae J.-W."/>
        </authorList>
    </citation>
    <scope>NUCLEOTIDE SEQUENCE [LARGE SCALE GENOMIC DNA]</scope>
    <source>
        <strain evidence="8 9">KCTC 42013</strain>
    </source>
</reference>
<dbReference type="InterPro" id="IPR031717">
    <property type="entry name" value="ODO-1/KGD_C"/>
</dbReference>
<evidence type="ECO:0000256" key="1">
    <source>
        <dbReference type="ARBA" id="ARBA00001964"/>
    </source>
</evidence>
<dbReference type="SMART" id="SM00861">
    <property type="entry name" value="Transket_pyr"/>
    <property type="match status" value="1"/>
</dbReference>
<name>A0A7G9SNS3_9GAMM</name>
<accession>A0A7G9SNS3</accession>
<dbReference type="Pfam" id="PF00676">
    <property type="entry name" value="E1_dh"/>
    <property type="match status" value="1"/>
</dbReference>
<evidence type="ECO:0000256" key="3">
    <source>
        <dbReference type="ARBA" id="ARBA00006936"/>
    </source>
</evidence>
<gene>
    <name evidence="8" type="ORF">H9L16_12575</name>
</gene>
<evidence type="ECO:0000313" key="9">
    <source>
        <dbReference type="Proteomes" id="UP000515804"/>
    </source>
</evidence>
<dbReference type="CDD" id="cd02016">
    <property type="entry name" value="TPP_E1_OGDC_like"/>
    <property type="match status" value="1"/>
</dbReference>
<evidence type="ECO:0000256" key="5">
    <source>
        <dbReference type="ARBA" id="ARBA00023002"/>
    </source>
</evidence>
<comment type="cofactor">
    <cofactor evidence="1">
        <name>thiamine diphosphate</name>
        <dbReference type="ChEBI" id="CHEBI:58937"/>
    </cofactor>
</comment>
<dbReference type="GO" id="GO:0030976">
    <property type="term" value="F:thiamine pyrophosphate binding"/>
    <property type="evidence" value="ECO:0007669"/>
    <property type="project" value="InterPro"/>
</dbReference>
<dbReference type="Pfam" id="PF02779">
    <property type="entry name" value="Transket_pyr"/>
    <property type="match status" value="1"/>
</dbReference>
<dbReference type="Pfam" id="PF16078">
    <property type="entry name" value="2-oxogl_dehyd_N"/>
    <property type="match status" value="1"/>
</dbReference>
<sequence>MANPSGSITYRKAASHAMVDSLLKQFAQTSQLGANGAYVEDLYEQYLVAPDRVDAKWRQYFDGLKGREAGDVPHSAVIDQIAQAGRMAARGVVSAATGTGDERERGVGKLITAYRSRGHLAAKLDPLGLTINPEAPDLALGFHRLSESDTGSEFSTGGVAGRERMKLGELLGLLKATYAGSVGAEFMHITDAEQRRWMYERLEKAAGNYGRTADDKQRILERLTAAEGLERYLHTKYVGQKRFSLEGGDSLIPLLDVMIQRAGGDGVKDIVIGMAHRGRLNVLVNTMGKPPRKLFDEFEGKFEHSRAGDHAHTGDVKYHMGFSADVATPGGPVHLALAFNPSHLEIVDPVVVGSVRSRQLRRNDRERKQVLPIVLHGDAAFAGQGVVMELFQMSQARGFRVGGTVHVVINNQVGFTTSAAEDARSTLYCTDVAKMIGAPILHVNGDDPEAVAFVSEMAFDFRQRFGKDVVIDLVCYRRHGHNEADEPAATQPLMYQKIRAMKTTRELYAARLDGEGSVSAATSQALVDGYRDTLDAGDVTTEVVQVKADEFTIDWHPYLSAKLSDPVDTRVERTTLDELATRINAIPDAVKLHPRVAKIYEDRRKMAAGEQAGDWGFAENLAYATLIQEGYRLRLVGQDCGRGTFFHRHAILHDQATDNYYLPLRELLKDTPDRSLEHVTIIDSLLSEEAVMAFEYGYATADPMTLDIWEGQFGDFANGAQVVIDQFLSSGEAKWDRLCGLALFLPHGYEGQGPEHSSARLERFLQLCAMENMIVCAPTTPAQDFHMIRRQMRMGTRKPLVVMTPKSLLRHKLAVSTLDELANGEFQRLIPDTTASAKKVRRIVACSGKVYYDLLDEAQKQGITDVALVRVEQLYPFPRPELAAEIKRFGSATEVVWCQEEPQNQGAWYQIKHHLQACLQGKQSLTYAGRHRSPSPAAGHLAEHVAEQNKLIADALVNPVGAEITAE</sequence>
<dbReference type="Gene3D" id="3.40.50.12470">
    <property type="match status" value="1"/>
</dbReference>
<dbReference type="KEGG" id="tcn:H9L16_12575"/>
<dbReference type="SUPFAM" id="SSF52518">
    <property type="entry name" value="Thiamin diphosphate-binding fold (THDP-binding)"/>
    <property type="match status" value="2"/>
</dbReference>
<dbReference type="Gene3D" id="1.10.287.1150">
    <property type="entry name" value="TPP helical domain"/>
    <property type="match status" value="1"/>
</dbReference>
<dbReference type="Gene3D" id="3.40.50.11610">
    <property type="entry name" value="Multifunctional 2-oxoglutarate metabolism enzyme, C-terminal domain"/>
    <property type="match status" value="1"/>
</dbReference>
<evidence type="ECO:0000313" key="8">
    <source>
        <dbReference type="EMBL" id="QNN69498.1"/>
    </source>
</evidence>
<dbReference type="EMBL" id="CP060719">
    <property type="protein sequence ID" value="QNN69498.1"/>
    <property type="molecule type" value="Genomic_DNA"/>
</dbReference>
<keyword evidence="5 8" id="KW-0560">Oxidoreductase</keyword>
<dbReference type="PANTHER" id="PTHR23152">
    <property type="entry name" value="2-OXOGLUTARATE DEHYDROGENASE"/>
    <property type="match status" value="1"/>
</dbReference>
<organism evidence="8 9">
    <name type="scientific">Thermomonas carbonis</name>
    <dbReference type="NCBI Taxonomy" id="1463158"/>
    <lineage>
        <taxon>Bacteria</taxon>
        <taxon>Pseudomonadati</taxon>
        <taxon>Pseudomonadota</taxon>
        <taxon>Gammaproteobacteria</taxon>
        <taxon>Lysobacterales</taxon>
        <taxon>Lysobacteraceae</taxon>
        <taxon>Thermomonas</taxon>
    </lineage>
</organism>